<evidence type="ECO:0000256" key="18">
    <source>
        <dbReference type="ARBA" id="ARBA00049518"/>
    </source>
</evidence>
<evidence type="ECO:0000259" key="22">
    <source>
        <dbReference type="Pfam" id="PF03460"/>
    </source>
</evidence>
<dbReference type="SUPFAM" id="SSF56014">
    <property type="entry name" value="Nitrite and sulphite reductase 4Fe-4S domain-like"/>
    <property type="match status" value="1"/>
</dbReference>
<evidence type="ECO:0000256" key="13">
    <source>
        <dbReference type="ARBA" id="ARBA00023002"/>
    </source>
</evidence>
<evidence type="ECO:0000256" key="17">
    <source>
        <dbReference type="ARBA" id="ARBA00034078"/>
    </source>
</evidence>
<evidence type="ECO:0000256" key="2">
    <source>
        <dbReference type="ARBA" id="ARBA00003247"/>
    </source>
</evidence>
<dbReference type="InterPro" id="IPR036136">
    <property type="entry name" value="Nit/Sulf_reduc_fer-like_dom_sf"/>
</dbReference>
<keyword evidence="10 20" id="KW-0479">Metal-binding</keyword>
<dbReference type="NCBIfam" id="NF011565">
    <property type="entry name" value="PRK14989.1"/>
    <property type="match status" value="1"/>
</dbReference>
<keyword evidence="27" id="KW-1185">Reference proteome</keyword>
<dbReference type="GO" id="GO:0020037">
    <property type="term" value="F:heme binding"/>
    <property type="evidence" value="ECO:0007669"/>
    <property type="project" value="InterPro"/>
</dbReference>
<dbReference type="NCBIfam" id="TIGR02374">
    <property type="entry name" value="nitri_red_nirB"/>
    <property type="match status" value="1"/>
</dbReference>
<keyword evidence="16 19" id="KW-0534">Nitrate assimilation</keyword>
<dbReference type="Gene3D" id="3.30.413.10">
    <property type="entry name" value="Sulfite Reductase Hemoprotein, domain 1"/>
    <property type="match status" value="1"/>
</dbReference>
<dbReference type="InterPro" id="IPR017121">
    <property type="entry name" value="Nitrite_Rdtase_lsu"/>
</dbReference>
<feature type="binding site" evidence="20">
    <location>
        <position position="663"/>
    </location>
    <ligand>
        <name>[4Fe-4S] cluster</name>
        <dbReference type="ChEBI" id="CHEBI:49883"/>
    </ligand>
</feature>
<dbReference type="GO" id="GO:0042128">
    <property type="term" value="P:nitrate assimilation"/>
    <property type="evidence" value="ECO:0007669"/>
    <property type="project" value="UniProtKB-UniRule"/>
</dbReference>
<comment type="cofactor">
    <cofactor evidence="1 19">
        <name>FAD</name>
        <dbReference type="ChEBI" id="CHEBI:57692"/>
    </cofactor>
</comment>
<keyword evidence="13" id="KW-0560">Oxidoreductase</keyword>
<evidence type="ECO:0000259" key="24">
    <source>
        <dbReference type="Pfam" id="PF07992"/>
    </source>
</evidence>
<keyword evidence="8 19" id="KW-0285">Flavoprotein</keyword>
<evidence type="ECO:0000256" key="19">
    <source>
        <dbReference type="PIRNR" id="PIRNR037149"/>
    </source>
</evidence>
<keyword evidence="11" id="KW-0883">Thioether bond</keyword>
<dbReference type="GO" id="GO:0098809">
    <property type="term" value="F:nitrite reductase activity"/>
    <property type="evidence" value="ECO:0007669"/>
    <property type="project" value="InterPro"/>
</dbReference>
<comment type="pathway">
    <text evidence="3">Nitrogen metabolism; nitrate reduction (assimilation).</text>
</comment>
<keyword evidence="6 20" id="KW-0004">4Fe-4S</keyword>
<comment type="function">
    <text evidence="2">Catalyzes the reduction of sulfite to sulfide, a step in the biosynthesis of sulfur-containing amino acids and cofactors.</text>
</comment>
<evidence type="ECO:0000256" key="3">
    <source>
        <dbReference type="ARBA" id="ARBA00005096"/>
    </source>
</evidence>
<dbReference type="CDD" id="cd19943">
    <property type="entry name" value="NirB_Fer2_BFD-like_1"/>
    <property type="match status" value="1"/>
</dbReference>
<organism evidence="26 27">
    <name type="scientific">Georgenia satyanarayanai</name>
    <dbReference type="NCBI Taxonomy" id="860221"/>
    <lineage>
        <taxon>Bacteria</taxon>
        <taxon>Bacillati</taxon>
        <taxon>Actinomycetota</taxon>
        <taxon>Actinomycetes</taxon>
        <taxon>Micrococcales</taxon>
        <taxon>Bogoriellaceae</taxon>
        <taxon>Georgenia</taxon>
    </lineage>
</organism>
<dbReference type="GO" id="GO:0015980">
    <property type="term" value="P:energy derivation by oxidation of organic compounds"/>
    <property type="evidence" value="ECO:0007669"/>
    <property type="project" value="UniProtKB-ARBA"/>
</dbReference>
<evidence type="ECO:0000256" key="10">
    <source>
        <dbReference type="ARBA" id="ARBA00022723"/>
    </source>
</evidence>
<dbReference type="EC" id="1.8.7.1" evidence="5"/>
<keyword evidence="9" id="KW-0001">2Fe-2S</keyword>
<evidence type="ECO:0000313" key="26">
    <source>
        <dbReference type="EMBL" id="SSA41757.1"/>
    </source>
</evidence>
<dbReference type="Gene3D" id="1.10.10.1100">
    <property type="entry name" value="BFD-like [2Fe-2S]-binding domain"/>
    <property type="match status" value="1"/>
</dbReference>
<dbReference type="Gene3D" id="3.50.50.60">
    <property type="entry name" value="FAD/NAD(P)-binding domain"/>
    <property type="match status" value="2"/>
</dbReference>
<dbReference type="PANTHER" id="PTHR43809">
    <property type="entry name" value="NITRITE REDUCTASE (NADH) LARGE SUBUNIT"/>
    <property type="match status" value="1"/>
</dbReference>
<feature type="binding site" description="axial binding residue" evidence="20">
    <location>
        <position position="707"/>
    </location>
    <ligand>
        <name>siroheme</name>
        <dbReference type="ChEBI" id="CHEBI:60052"/>
    </ligand>
    <ligandPart>
        <name>Fe</name>
        <dbReference type="ChEBI" id="CHEBI:18248"/>
    </ligandPart>
</feature>
<dbReference type="Pfam" id="PF03460">
    <property type="entry name" value="NIR_SIR_ferr"/>
    <property type="match status" value="1"/>
</dbReference>
<keyword evidence="12 19" id="KW-0274">FAD</keyword>
<dbReference type="RefSeq" id="WP_258369346.1">
    <property type="nucleotide sequence ID" value="NZ_QKLZ01000005.1"/>
</dbReference>
<comment type="cofactor">
    <cofactor evidence="17">
        <name>[2Fe-2S] cluster</name>
        <dbReference type="ChEBI" id="CHEBI:190135"/>
    </cofactor>
</comment>
<evidence type="ECO:0000256" key="6">
    <source>
        <dbReference type="ARBA" id="ARBA00022485"/>
    </source>
</evidence>
<name>A0A2Y9AHB5_9MICO</name>
<evidence type="ECO:0000256" key="20">
    <source>
        <dbReference type="PIRSR" id="PIRSR037149-1"/>
    </source>
</evidence>
<dbReference type="InterPro" id="IPR016156">
    <property type="entry name" value="FAD/NAD-linked_Rdtase_dimer_sf"/>
</dbReference>
<dbReference type="Pfam" id="PF01077">
    <property type="entry name" value="NIR_SIR"/>
    <property type="match status" value="1"/>
</dbReference>
<dbReference type="GO" id="GO:0050661">
    <property type="term" value="F:NADP binding"/>
    <property type="evidence" value="ECO:0007669"/>
    <property type="project" value="UniProtKB-UniRule"/>
</dbReference>
<sequence>MTGPQTDPAPQGSGTRHLVVVGGGMVAQRLVEAVRDRDDAASWRISVFAEEPRAPYDRVALTSYFSVQHVEELTLGDPALWDDELVTLYRDCAVTAVDREGRTVTDRHGRVHRYDELVLATGSSAAMPPISGNDLPGVFVYRTIDDLAALSDWVEENRRTTASGWSRPVRGAVIGGGLLGLEAAGALKALGAQATVVQFGSHLMNAQLDLGGGQALKRLINDMGIAVRCDSATTAMGAARRTGHVGRLDFADGGRLDVDVVVVATGVRPRDELARAAGLAVGERGGVVVDLACRTADEHVWAVGEVACIEGRCNGLVAPGYAMAEVVADRLLGGEATFPGADTATKLKLRGVDVASFGDVFAESDGAMELVHADPVAGVYKKLVLSDDARTLLGGVFVGDASAYATLRPMLGSELPGDPGLFLLPEGAGSAGAPALELPDAATVCSCNNVTAGTVRGAVTEHGCTDLAGVKACTRAGTSCGSCLPLVKKITTTELERAGIEVSTALCEHFELSRAQLFDAVRVADLHTFSDIIGRFGDGGRGCDICKPVVASILASLGNGHILDGEQAALQDTNDHVLANIQKDGTYSVVPRIPGGEITPDGLLVIGQVAKDFGLYTKITGGQRIDMFGARIEQLPHIWRRLVENGFESGHAYGKSLRTVKSCVGSTWCRYGVQDSVGMAVELELRYRGLRSPHKFKLGVSGCARECAEARGKDVGVIATDKGWNVYVGGNGGFTPRHAQLLAEDLTSAELLRTIDRFLMYYIRTADRLQRTAAWVADYEGGLEAIREVIIEDSLGIGADLDAAMARHVETYEDEWKAVLEDPDKLRRFGSFVNAPSEPDPDLAYVVERGQIRPATAAERAAARESAQAVADPAVPAGPVVIAGTSLEVRR</sequence>
<feature type="binding site" evidence="20">
    <location>
        <position position="669"/>
    </location>
    <ligand>
        <name>[4Fe-4S] cluster</name>
        <dbReference type="ChEBI" id="CHEBI:49883"/>
    </ligand>
</feature>
<dbReference type="EMBL" id="UETB01000005">
    <property type="protein sequence ID" value="SSA41757.1"/>
    <property type="molecule type" value="Genomic_DNA"/>
</dbReference>
<dbReference type="Pfam" id="PF04324">
    <property type="entry name" value="Fer2_BFD"/>
    <property type="match status" value="1"/>
</dbReference>
<dbReference type="UniPathway" id="UPA00653"/>
<dbReference type="PRINTS" id="PR00397">
    <property type="entry name" value="SIROHAEM"/>
</dbReference>
<feature type="binding site" evidence="20">
    <location>
        <position position="703"/>
    </location>
    <ligand>
        <name>[4Fe-4S] cluster</name>
        <dbReference type="ChEBI" id="CHEBI:49883"/>
    </ligand>
</feature>
<dbReference type="InterPro" id="IPR006066">
    <property type="entry name" value="NO2/SO3_Rdtase_FeS/sirohaem_BS"/>
</dbReference>
<evidence type="ECO:0000313" key="27">
    <source>
        <dbReference type="Proteomes" id="UP000250222"/>
    </source>
</evidence>
<evidence type="ECO:0000259" key="25">
    <source>
        <dbReference type="Pfam" id="PF18267"/>
    </source>
</evidence>
<feature type="domain" description="NADH-rubredoxin oxidoreductase C-terminal" evidence="25">
    <location>
        <begin position="344"/>
        <end position="410"/>
    </location>
</feature>
<comment type="catalytic activity">
    <reaction evidence="18">
        <text>hydrogen sulfide + 6 oxidized [2Fe-2S]-[ferredoxin] + 3 H2O = sulfite + 6 reduced [2Fe-2S]-[ferredoxin] + 7 H(+)</text>
        <dbReference type="Rhea" id="RHEA:23132"/>
        <dbReference type="Rhea" id="RHEA-COMP:10000"/>
        <dbReference type="Rhea" id="RHEA-COMP:10001"/>
        <dbReference type="ChEBI" id="CHEBI:15377"/>
        <dbReference type="ChEBI" id="CHEBI:15378"/>
        <dbReference type="ChEBI" id="CHEBI:17359"/>
        <dbReference type="ChEBI" id="CHEBI:29919"/>
        <dbReference type="ChEBI" id="CHEBI:33737"/>
        <dbReference type="ChEBI" id="CHEBI:33738"/>
        <dbReference type="EC" id="1.8.7.1"/>
    </reaction>
</comment>
<dbReference type="GO" id="GO:0046872">
    <property type="term" value="F:metal ion binding"/>
    <property type="evidence" value="ECO:0007669"/>
    <property type="project" value="UniProtKB-KW"/>
</dbReference>
<feature type="binding site" evidence="20">
    <location>
        <position position="707"/>
    </location>
    <ligand>
        <name>[4Fe-4S] cluster</name>
        <dbReference type="ChEBI" id="CHEBI:49883"/>
    </ligand>
</feature>
<dbReference type="SUPFAM" id="SSF55124">
    <property type="entry name" value="Nitrite/Sulfite reductase N-terminal domain-like"/>
    <property type="match status" value="1"/>
</dbReference>
<dbReference type="CDD" id="cd19944">
    <property type="entry name" value="NirB_Fer2_BFD-like_2"/>
    <property type="match status" value="1"/>
</dbReference>
<dbReference type="PIRSF" id="PIRSF037149">
    <property type="entry name" value="NirB"/>
    <property type="match status" value="1"/>
</dbReference>
<keyword evidence="14 20" id="KW-0408">Iron</keyword>
<dbReference type="GO" id="GO:0050311">
    <property type="term" value="F:sulfite reductase (ferredoxin) activity"/>
    <property type="evidence" value="ECO:0007669"/>
    <property type="project" value="UniProtKB-EC"/>
</dbReference>
<dbReference type="PRINTS" id="PR00368">
    <property type="entry name" value="FADPNR"/>
</dbReference>
<dbReference type="InterPro" id="IPR052034">
    <property type="entry name" value="NasD-like"/>
</dbReference>
<evidence type="ECO:0000259" key="23">
    <source>
        <dbReference type="Pfam" id="PF04324"/>
    </source>
</evidence>
<dbReference type="InterPro" id="IPR006067">
    <property type="entry name" value="NO2/SO3_Rdtase_4Fe4S_dom"/>
</dbReference>
<protein>
    <recommendedName>
        <fullName evidence="5">assimilatory sulfite reductase (ferredoxin)</fullName>
        <ecNumber evidence="5">1.8.7.1</ecNumber>
    </recommendedName>
</protein>
<feature type="domain" description="Nitrite/sulphite reductase 4Fe-4S" evidence="21">
    <location>
        <begin position="654"/>
        <end position="792"/>
    </location>
</feature>
<evidence type="ECO:0000256" key="5">
    <source>
        <dbReference type="ARBA" id="ARBA00012353"/>
    </source>
</evidence>
<feature type="domain" description="FAD/NAD(P)-binding" evidence="24">
    <location>
        <begin position="17"/>
        <end position="310"/>
    </location>
</feature>
<evidence type="ECO:0000256" key="15">
    <source>
        <dbReference type="ARBA" id="ARBA00023014"/>
    </source>
</evidence>
<evidence type="ECO:0000256" key="7">
    <source>
        <dbReference type="ARBA" id="ARBA00022617"/>
    </source>
</evidence>
<accession>A0A2Y9AHB5</accession>
<dbReference type="SUPFAM" id="SSF51905">
    <property type="entry name" value="FAD/NAD(P)-binding domain"/>
    <property type="match status" value="2"/>
</dbReference>
<dbReference type="InterPro" id="IPR023753">
    <property type="entry name" value="FAD/NAD-binding_dom"/>
</dbReference>
<evidence type="ECO:0000256" key="16">
    <source>
        <dbReference type="ARBA" id="ARBA00023063"/>
    </source>
</evidence>
<dbReference type="Gene3D" id="3.30.390.30">
    <property type="match status" value="1"/>
</dbReference>
<dbReference type="InterPro" id="IPR041854">
    <property type="entry name" value="BFD-like_2Fe2S-bd_dom_sf"/>
</dbReference>
<reference evidence="26 27" key="1">
    <citation type="submission" date="2016-10" db="EMBL/GenBank/DDBJ databases">
        <authorList>
            <person name="Cai Z."/>
        </authorList>
    </citation>
    <scope>NUCLEOTIDE SEQUENCE [LARGE SCALE GENOMIC DNA]</scope>
    <source>
        <strain evidence="26 27">CGMCC 1.10826</strain>
    </source>
</reference>
<dbReference type="AlphaFoldDB" id="A0A2Y9AHB5"/>
<dbReference type="Proteomes" id="UP000250222">
    <property type="component" value="Unassembled WGS sequence"/>
</dbReference>
<comment type="similarity">
    <text evidence="4">Belongs to the nitrite and sulfite reductase 4Fe-4S domain family.</text>
</comment>
<dbReference type="PANTHER" id="PTHR43809:SF1">
    <property type="entry name" value="NITRITE REDUCTASE (NADH) LARGE SUBUNIT"/>
    <property type="match status" value="1"/>
</dbReference>
<dbReference type="GO" id="GO:0051537">
    <property type="term" value="F:2 iron, 2 sulfur cluster binding"/>
    <property type="evidence" value="ECO:0007669"/>
    <property type="project" value="UniProtKB-KW"/>
</dbReference>
<comment type="cofactor">
    <cofactor evidence="20">
        <name>[4Fe-4S] cluster</name>
        <dbReference type="ChEBI" id="CHEBI:49883"/>
    </cofactor>
    <text evidence="20">Binds 1 [4Fe-4S] cluster per subunit.</text>
</comment>
<dbReference type="PROSITE" id="PS00365">
    <property type="entry name" value="NIR_SIR"/>
    <property type="match status" value="1"/>
</dbReference>
<evidence type="ECO:0000256" key="1">
    <source>
        <dbReference type="ARBA" id="ARBA00001974"/>
    </source>
</evidence>
<keyword evidence="15 20" id="KW-0411">Iron-sulfur</keyword>
<dbReference type="InterPro" id="IPR045854">
    <property type="entry name" value="NO2/SO3_Rdtase_4Fe4S_sf"/>
</dbReference>
<evidence type="ECO:0000256" key="14">
    <source>
        <dbReference type="ARBA" id="ARBA00023004"/>
    </source>
</evidence>
<evidence type="ECO:0000259" key="21">
    <source>
        <dbReference type="Pfam" id="PF01077"/>
    </source>
</evidence>
<dbReference type="InterPro" id="IPR007419">
    <property type="entry name" value="BFD-like_2Fe2S-bd_dom"/>
</dbReference>
<evidence type="ECO:0000256" key="9">
    <source>
        <dbReference type="ARBA" id="ARBA00022714"/>
    </source>
</evidence>
<feature type="domain" description="BFD-like [2Fe-2S]-binding" evidence="23">
    <location>
        <begin position="444"/>
        <end position="490"/>
    </location>
</feature>
<dbReference type="InterPro" id="IPR012744">
    <property type="entry name" value="Nitri_red_NirB"/>
</dbReference>
<evidence type="ECO:0000256" key="11">
    <source>
        <dbReference type="ARBA" id="ARBA00022784"/>
    </source>
</evidence>
<feature type="domain" description="Nitrite/Sulfite reductase ferredoxin-like" evidence="22">
    <location>
        <begin position="582"/>
        <end position="644"/>
    </location>
</feature>
<dbReference type="Pfam" id="PF07992">
    <property type="entry name" value="Pyr_redox_2"/>
    <property type="match status" value="1"/>
</dbReference>
<comment type="cofactor">
    <cofactor evidence="20">
        <name>siroheme</name>
        <dbReference type="ChEBI" id="CHEBI:60052"/>
    </cofactor>
    <text evidence="20">Binds 1 siroheme per subunit.</text>
</comment>
<dbReference type="InterPro" id="IPR005117">
    <property type="entry name" value="NiRdtase/SiRdtase_haem-b_fer"/>
</dbReference>
<dbReference type="GO" id="GO:0050660">
    <property type="term" value="F:flavin adenine dinucleotide binding"/>
    <property type="evidence" value="ECO:0007669"/>
    <property type="project" value="UniProtKB-UniRule"/>
</dbReference>
<dbReference type="FunFam" id="3.30.413.10:FF:000007">
    <property type="entry name" value="Nitrite reductase [NAD(P)H] large subunit"/>
    <property type="match status" value="1"/>
</dbReference>
<dbReference type="InterPro" id="IPR036188">
    <property type="entry name" value="FAD/NAD-bd_sf"/>
</dbReference>
<dbReference type="FunFam" id="1.10.10.1100:FF:000002">
    <property type="entry name" value="Nitrite reductase large subunit"/>
    <property type="match status" value="1"/>
</dbReference>
<keyword evidence="7 20" id="KW-0349">Heme</keyword>
<dbReference type="InterPro" id="IPR041575">
    <property type="entry name" value="Rubredoxin_C"/>
</dbReference>
<gene>
    <name evidence="26" type="ORF">SAMN05216184_10520</name>
</gene>
<proteinExistence type="inferred from homology"/>
<evidence type="ECO:0000256" key="8">
    <source>
        <dbReference type="ARBA" id="ARBA00022630"/>
    </source>
</evidence>
<dbReference type="Pfam" id="PF18267">
    <property type="entry name" value="Rubredoxin_C"/>
    <property type="match status" value="1"/>
</dbReference>
<dbReference type="GO" id="GO:0051539">
    <property type="term" value="F:4 iron, 4 sulfur cluster binding"/>
    <property type="evidence" value="ECO:0007669"/>
    <property type="project" value="UniProtKB-KW"/>
</dbReference>
<evidence type="ECO:0000256" key="4">
    <source>
        <dbReference type="ARBA" id="ARBA00010429"/>
    </source>
</evidence>
<evidence type="ECO:0000256" key="12">
    <source>
        <dbReference type="ARBA" id="ARBA00022827"/>
    </source>
</evidence>